<organism evidence="2 3">
    <name type="scientific">Aquimarina algicola</name>
    <dbReference type="NCBI Taxonomy" id="2589995"/>
    <lineage>
        <taxon>Bacteria</taxon>
        <taxon>Pseudomonadati</taxon>
        <taxon>Bacteroidota</taxon>
        <taxon>Flavobacteriia</taxon>
        <taxon>Flavobacteriales</taxon>
        <taxon>Flavobacteriaceae</taxon>
        <taxon>Aquimarina</taxon>
    </lineage>
</organism>
<dbReference type="Pfam" id="PF07766">
    <property type="entry name" value="LETM1_RBD"/>
    <property type="match status" value="1"/>
</dbReference>
<accession>A0A504J2L1</accession>
<reference evidence="2 3" key="1">
    <citation type="submission" date="2019-06" db="EMBL/GenBank/DDBJ databases">
        <authorList>
            <person name="Meng X."/>
        </authorList>
    </citation>
    <scope>NUCLEOTIDE SEQUENCE [LARGE SCALE GENOMIC DNA]</scope>
    <source>
        <strain evidence="2 3">M625</strain>
    </source>
</reference>
<dbReference type="EMBL" id="VFWZ01000004">
    <property type="protein sequence ID" value="TPN85156.1"/>
    <property type="molecule type" value="Genomic_DNA"/>
</dbReference>
<dbReference type="OrthoDB" id="1421172at2"/>
<gene>
    <name evidence="2" type="ORF">FHK87_14085</name>
</gene>
<protein>
    <recommendedName>
        <fullName evidence="1">Letm1 RBD domain-containing protein</fullName>
    </recommendedName>
</protein>
<feature type="domain" description="Letm1 RBD" evidence="1">
    <location>
        <begin position="341"/>
        <end position="393"/>
    </location>
</feature>
<evidence type="ECO:0000259" key="1">
    <source>
        <dbReference type="Pfam" id="PF07766"/>
    </source>
</evidence>
<sequence length="395" mass="45336">MNPSTSGWIDKFLRDLETDPTILELSSNTIYADLRKAGFIYGNSLESIVVSDADIVYSEEEKTKVNLFKALVITYTETTKTIHKEDCISSLLTFYGLLDTKKSFFSFPNLLNTNNSEKLEKIIHTRVQTNESIFKKNFSHLLTNALLYADVLAYKFYLLNNENPLEYAAKLEETLTNTVFLALNSKKEKDEYDKLVVKLFASSVRYTTILSEDKASFDHIELEGYKDDIEKKYILDLTSLAVWNDQDLDTGEQSFMSALGAELELPNWVTKESIDLVQQFVQEHKDDITFFKYSNPALHFYQQTARTVSILILRNKKRLIKEISQSKELMILLGQSTIRDLTREEKKKVKKQLLDVCKTVPSLAIFILPGGSLLLPLLIKFIPQLLPSAFNENRE</sequence>
<comment type="caution">
    <text evidence="2">The sequence shown here is derived from an EMBL/GenBank/DDBJ whole genome shotgun (WGS) entry which is preliminary data.</text>
</comment>
<proteinExistence type="predicted"/>
<dbReference type="InterPro" id="IPR033122">
    <property type="entry name" value="LETM1-like_RBD"/>
</dbReference>
<dbReference type="NCBIfam" id="NF040639">
    <property type="entry name" value="LETM1_rel_film"/>
    <property type="match status" value="1"/>
</dbReference>
<dbReference type="Proteomes" id="UP000315540">
    <property type="component" value="Unassembled WGS sequence"/>
</dbReference>
<evidence type="ECO:0000313" key="3">
    <source>
        <dbReference type="Proteomes" id="UP000315540"/>
    </source>
</evidence>
<name>A0A504J2L1_9FLAO</name>
<dbReference type="RefSeq" id="WP_140594130.1">
    <property type="nucleotide sequence ID" value="NZ_VFWZ01000004.1"/>
</dbReference>
<evidence type="ECO:0000313" key="2">
    <source>
        <dbReference type="EMBL" id="TPN85156.1"/>
    </source>
</evidence>
<dbReference type="GO" id="GO:0043022">
    <property type="term" value="F:ribosome binding"/>
    <property type="evidence" value="ECO:0007669"/>
    <property type="project" value="InterPro"/>
</dbReference>
<keyword evidence="3" id="KW-1185">Reference proteome</keyword>
<dbReference type="AlphaFoldDB" id="A0A504J2L1"/>